<evidence type="ECO:0008006" key="4">
    <source>
        <dbReference type="Google" id="ProtNLM"/>
    </source>
</evidence>
<protein>
    <recommendedName>
        <fullName evidence="4">PepSY domain-containing protein</fullName>
    </recommendedName>
</protein>
<feature type="transmembrane region" description="Helical" evidence="1">
    <location>
        <begin position="180"/>
        <end position="201"/>
    </location>
</feature>
<evidence type="ECO:0000313" key="3">
    <source>
        <dbReference type="Proteomes" id="UP000463975"/>
    </source>
</evidence>
<name>A0A6P1NEU2_9PROT</name>
<keyword evidence="3" id="KW-1185">Reference proteome</keyword>
<keyword evidence="1" id="KW-1133">Transmembrane helix</keyword>
<feature type="transmembrane region" description="Helical" evidence="1">
    <location>
        <begin position="6"/>
        <end position="29"/>
    </location>
</feature>
<proteinExistence type="predicted"/>
<dbReference type="KEGG" id="bomb:GT348_03020"/>
<keyword evidence="1" id="KW-0472">Membrane</keyword>
<keyword evidence="1" id="KW-0812">Transmembrane</keyword>
<dbReference type="Pfam" id="PF03929">
    <property type="entry name" value="PepSY_TM"/>
    <property type="match status" value="1"/>
</dbReference>
<dbReference type="Proteomes" id="UP000463975">
    <property type="component" value="Chromosome"/>
</dbReference>
<gene>
    <name evidence="2" type="ORF">GT348_03020</name>
</gene>
<feature type="transmembrane region" description="Helical" evidence="1">
    <location>
        <begin position="50"/>
        <end position="77"/>
    </location>
</feature>
<feature type="transmembrane region" description="Helical" evidence="1">
    <location>
        <begin position="258"/>
        <end position="278"/>
    </location>
</feature>
<dbReference type="InterPro" id="IPR005625">
    <property type="entry name" value="PepSY-ass_TM"/>
</dbReference>
<accession>A0A6P1NEU2</accession>
<feature type="transmembrane region" description="Helical" evidence="1">
    <location>
        <begin position="222"/>
        <end position="246"/>
    </location>
</feature>
<dbReference type="AlphaFoldDB" id="A0A6P1NEU2"/>
<organism evidence="2 3">
    <name type="scientific">Aristophania vespae</name>
    <dbReference type="NCBI Taxonomy" id="2697033"/>
    <lineage>
        <taxon>Bacteria</taxon>
        <taxon>Pseudomonadati</taxon>
        <taxon>Pseudomonadota</taxon>
        <taxon>Alphaproteobacteria</taxon>
        <taxon>Acetobacterales</taxon>
        <taxon>Acetobacteraceae</taxon>
        <taxon>Aristophania</taxon>
    </lineage>
</organism>
<feature type="transmembrane region" description="Helical" evidence="1">
    <location>
        <begin position="285"/>
        <end position="307"/>
    </location>
</feature>
<sequence>MPALWGSLIIFIVSIGLFITLITGTWLHIKKFISDLCLFRPSAQKIRRWLDFHLIMGCISLPALIIISFSGIFLQYYKISAYFEASPPITTTPIQAIHDSSLNELLKKGEKEWGNSEGSFFLLTPQGINFIRGDDTNFCANRPHISANGLSSPVRLKCPTLRHFFLGMHDLHWADSSLRIIYGILGFIGSALIGSGLILFYNKNYNQKYNKNRKPFLFISPLIYRALNNGTLIGLPLASLALLWSARLDAPSFSNHDQWEILVFSSIWISSYLIALIFKNGFYILNSFLALSGLGLFFIDIITRGFISPHLAVFIMIDMAAFIIGLIGLYPLLKLCFFRKNLVKKSQKL</sequence>
<evidence type="ECO:0000256" key="1">
    <source>
        <dbReference type="SAM" id="Phobius"/>
    </source>
</evidence>
<dbReference type="PANTHER" id="PTHR34219:SF3">
    <property type="entry name" value="BLL7967 PROTEIN"/>
    <property type="match status" value="1"/>
</dbReference>
<dbReference type="EMBL" id="CP047652">
    <property type="protein sequence ID" value="QHI95377.1"/>
    <property type="molecule type" value="Genomic_DNA"/>
</dbReference>
<feature type="transmembrane region" description="Helical" evidence="1">
    <location>
        <begin position="313"/>
        <end position="338"/>
    </location>
</feature>
<dbReference type="PANTHER" id="PTHR34219">
    <property type="entry name" value="IRON-REGULATED INNER MEMBRANE PROTEIN-RELATED"/>
    <property type="match status" value="1"/>
</dbReference>
<reference evidence="2 3" key="1">
    <citation type="submission" date="2020-01" db="EMBL/GenBank/DDBJ databases">
        <title>Genome sequencing of strain KACC 21507.</title>
        <authorList>
            <person name="Heo J."/>
            <person name="Kim S.-J."/>
            <person name="Kim J.-S."/>
            <person name="Hong S.-B."/>
            <person name="Kwon S.-W."/>
        </authorList>
    </citation>
    <scope>NUCLEOTIDE SEQUENCE [LARGE SCALE GENOMIC DNA]</scope>
    <source>
        <strain evidence="2 3">KACC 21507</strain>
    </source>
</reference>
<evidence type="ECO:0000313" key="2">
    <source>
        <dbReference type="EMBL" id="QHI95377.1"/>
    </source>
</evidence>